<keyword evidence="2" id="KW-1185">Reference proteome</keyword>
<name>A0A8J6FSS3_ELECQ</name>
<dbReference type="AlphaFoldDB" id="A0A8J6FSS3"/>
<evidence type="ECO:0000313" key="2">
    <source>
        <dbReference type="Proteomes" id="UP000770717"/>
    </source>
</evidence>
<evidence type="ECO:0000313" key="1">
    <source>
        <dbReference type="EMBL" id="KAG9493074.1"/>
    </source>
</evidence>
<comment type="caution">
    <text evidence="1">The sequence shown here is derived from an EMBL/GenBank/DDBJ whole genome shotgun (WGS) entry which is preliminary data.</text>
</comment>
<gene>
    <name evidence="1" type="ORF">GDO78_001150</name>
</gene>
<dbReference type="Proteomes" id="UP000770717">
    <property type="component" value="Unassembled WGS sequence"/>
</dbReference>
<protein>
    <submittedName>
        <fullName evidence="1">Uncharacterized protein</fullName>
    </submittedName>
</protein>
<accession>A0A8J6FSS3</accession>
<dbReference type="EMBL" id="WNTK01000001">
    <property type="protein sequence ID" value="KAG9493074.1"/>
    <property type="molecule type" value="Genomic_DNA"/>
</dbReference>
<organism evidence="1 2">
    <name type="scientific">Eleutherodactylus coqui</name>
    <name type="common">Puerto Rican coqui</name>
    <dbReference type="NCBI Taxonomy" id="57060"/>
    <lineage>
        <taxon>Eukaryota</taxon>
        <taxon>Metazoa</taxon>
        <taxon>Chordata</taxon>
        <taxon>Craniata</taxon>
        <taxon>Vertebrata</taxon>
        <taxon>Euteleostomi</taxon>
        <taxon>Amphibia</taxon>
        <taxon>Batrachia</taxon>
        <taxon>Anura</taxon>
        <taxon>Neobatrachia</taxon>
        <taxon>Hyloidea</taxon>
        <taxon>Eleutherodactylidae</taxon>
        <taxon>Eleutherodactylinae</taxon>
        <taxon>Eleutherodactylus</taxon>
        <taxon>Eleutherodactylus</taxon>
    </lineage>
</organism>
<proteinExistence type="predicted"/>
<reference evidence="1" key="1">
    <citation type="thesis" date="2020" institute="ProQuest LLC" country="789 East Eisenhower Parkway, Ann Arbor, MI, USA">
        <title>Comparative Genomics and Chromosome Evolution.</title>
        <authorList>
            <person name="Mudd A.B."/>
        </authorList>
    </citation>
    <scope>NUCLEOTIDE SEQUENCE</scope>
    <source>
        <strain evidence="1">HN-11 Male</strain>
        <tissue evidence="1">Kidney and liver</tissue>
    </source>
</reference>
<sequence>MVFKVEKQTARPVLLPVQKAETLEASAPHQVNSKFCCDIFHNATLFFLVYNTALHYGSGCQRRKYDKYC</sequence>